<feature type="domain" description="Peptidase C1A papain C-terminal" evidence="2">
    <location>
        <begin position="44"/>
        <end position="257"/>
    </location>
</feature>
<evidence type="ECO:0000313" key="4">
    <source>
        <dbReference type="Proteomes" id="UP000283458"/>
    </source>
</evidence>
<evidence type="ECO:0000259" key="2">
    <source>
        <dbReference type="SMART" id="SM00645"/>
    </source>
</evidence>
<dbReference type="EMBL" id="QYUL01000002">
    <property type="protein sequence ID" value="RJF82198.1"/>
    <property type="molecule type" value="Genomic_DNA"/>
</dbReference>
<dbReference type="GO" id="GO:0006508">
    <property type="term" value="P:proteolysis"/>
    <property type="evidence" value="ECO:0007669"/>
    <property type="project" value="InterPro"/>
</dbReference>
<dbReference type="AlphaFoldDB" id="A0A418VYE5"/>
<dbReference type="OrthoDB" id="1491023at2"/>
<dbReference type="GO" id="GO:0008234">
    <property type="term" value="F:cysteine-type peptidase activity"/>
    <property type="evidence" value="ECO:0007669"/>
    <property type="project" value="InterPro"/>
</dbReference>
<dbReference type="CDD" id="cd02619">
    <property type="entry name" value="Peptidase_C1"/>
    <property type="match status" value="1"/>
</dbReference>
<dbReference type="InterPro" id="IPR013128">
    <property type="entry name" value="Peptidase_C1A"/>
</dbReference>
<reference evidence="3 4" key="1">
    <citation type="submission" date="2018-09" db="EMBL/GenBank/DDBJ databases">
        <authorList>
            <person name="Zhu H."/>
        </authorList>
    </citation>
    <scope>NUCLEOTIDE SEQUENCE [LARGE SCALE GENOMIC DNA]</scope>
    <source>
        <strain evidence="3 4">K2W22B-5</strain>
    </source>
</reference>
<comment type="similarity">
    <text evidence="1">Belongs to the peptidase C1 family.</text>
</comment>
<comment type="caution">
    <text evidence="3">The sequence shown here is derived from an EMBL/GenBank/DDBJ whole genome shotgun (WGS) entry which is preliminary data.</text>
</comment>
<keyword evidence="4" id="KW-1185">Reference proteome</keyword>
<protein>
    <recommendedName>
        <fullName evidence="2">Peptidase C1A papain C-terminal domain-containing protein</fullName>
    </recommendedName>
</protein>
<dbReference type="Proteomes" id="UP000283458">
    <property type="component" value="Unassembled WGS sequence"/>
</dbReference>
<dbReference type="RefSeq" id="WP_119832282.1">
    <property type="nucleotide sequence ID" value="NZ_QYUL01000002.1"/>
</dbReference>
<dbReference type="PANTHER" id="PTHR12411">
    <property type="entry name" value="CYSTEINE PROTEASE FAMILY C1-RELATED"/>
    <property type="match status" value="1"/>
</dbReference>
<organism evidence="3 4">
    <name type="scientific">Azospirillum cavernae</name>
    <dbReference type="NCBI Taxonomy" id="2320860"/>
    <lineage>
        <taxon>Bacteria</taxon>
        <taxon>Pseudomonadati</taxon>
        <taxon>Pseudomonadota</taxon>
        <taxon>Alphaproteobacteria</taxon>
        <taxon>Rhodospirillales</taxon>
        <taxon>Azospirillaceae</taxon>
        <taxon>Azospirillum</taxon>
    </lineage>
</organism>
<dbReference type="InterPro" id="IPR038765">
    <property type="entry name" value="Papain-like_cys_pep_sf"/>
</dbReference>
<gene>
    <name evidence="3" type="ORF">D3877_19300</name>
</gene>
<evidence type="ECO:0000313" key="3">
    <source>
        <dbReference type="EMBL" id="RJF82198.1"/>
    </source>
</evidence>
<dbReference type="InterPro" id="IPR000668">
    <property type="entry name" value="Peptidase_C1A_C"/>
</dbReference>
<sequence length="265" mass="29411">MMIDQQPSAFYVLNCIPSRDPQRDWSWQAALDAGTVQALSSSALPDSVDLRTPAWTISNQGQTGACVGFATADGLLRYHFTKKGGIGFDTHLSPRFIWMADKETDTLTSYPTTFIEQEGTEVKRALDIARQYGCALEADLPLHGSLWQGTAQDFYAKAARFKIRSYHNLGVNLTVWRKWLATNGPIITRLTTDSAWMNAGPDGELERYRRETAGGGHAVCVVGYRRDGTFIIRNSWSEKWGDKGFAYASADYIKAGFSEGYGIIV</sequence>
<evidence type="ECO:0000256" key="1">
    <source>
        <dbReference type="ARBA" id="ARBA00008455"/>
    </source>
</evidence>
<dbReference type="Gene3D" id="3.90.70.10">
    <property type="entry name" value="Cysteine proteinases"/>
    <property type="match status" value="1"/>
</dbReference>
<dbReference type="SUPFAM" id="SSF54001">
    <property type="entry name" value="Cysteine proteinases"/>
    <property type="match status" value="1"/>
</dbReference>
<accession>A0A418VYE5</accession>
<proteinExistence type="inferred from homology"/>
<dbReference type="SMART" id="SM00645">
    <property type="entry name" value="Pept_C1"/>
    <property type="match status" value="1"/>
</dbReference>
<name>A0A418VYE5_9PROT</name>
<dbReference type="Pfam" id="PF00112">
    <property type="entry name" value="Peptidase_C1"/>
    <property type="match status" value="1"/>
</dbReference>